<dbReference type="AlphaFoldDB" id="A0A365KQM2"/>
<reference evidence="2 3" key="1">
    <citation type="submission" date="2018-06" db="EMBL/GenBank/DDBJ databases">
        <title>The draft genome sequences of strains SCU63 and S1.</title>
        <authorList>
            <person name="Gan L."/>
        </authorList>
    </citation>
    <scope>NUCLEOTIDE SEQUENCE [LARGE SCALE GENOMIC DNA]</scope>
    <source>
        <strain evidence="2 3">SCU63</strain>
    </source>
</reference>
<dbReference type="Proteomes" id="UP000251002">
    <property type="component" value="Unassembled WGS sequence"/>
</dbReference>
<dbReference type="PANTHER" id="PTHR30344:SF1">
    <property type="entry name" value="6-PHOSPHOGLUCONOLACTONASE"/>
    <property type="match status" value="1"/>
</dbReference>
<comment type="similarity">
    <text evidence="1">Belongs to the cycloisomerase 2 family.</text>
</comment>
<dbReference type="EMBL" id="QLZR01000006">
    <property type="protein sequence ID" value="RAZ75414.1"/>
    <property type="molecule type" value="Genomic_DNA"/>
</dbReference>
<dbReference type="SUPFAM" id="SSF51004">
    <property type="entry name" value="C-terminal (heme d1) domain of cytochrome cd1-nitrite reductase"/>
    <property type="match status" value="1"/>
</dbReference>
<comment type="caution">
    <text evidence="2">The sequence shown here is derived from an EMBL/GenBank/DDBJ whole genome shotgun (WGS) entry which is preliminary data.</text>
</comment>
<dbReference type="InterPro" id="IPR019405">
    <property type="entry name" value="Lactonase_7-beta_prop"/>
</dbReference>
<proteinExistence type="inferred from homology"/>
<name>A0A365KQM2_9BACL</name>
<dbReference type="GO" id="GO:0017057">
    <property type="term" value="F:6-phosphogluconolactonase activity"/>
    <property type="evidence" value="ECO:0007669"/>
    <property type="project" value="TreeGrafter"/>
</dbReference>
<evidence type="ECO:0000313" key="3">
    <source>
        <dbReference type="Proteomes" id="UP000251002"/>
    </source>
</evidence>
<dbReference type="InterPro" id="IPR011048">
    <property type="entry name" value="Haem_d1_sf"/>
</dbReference>
<dbReference type="RefSeq" id="WP_112224225.1">
    <property type="nucleotide sequence ID" value="NZ_CP047673.1"/>
</dbReference>
<dbReference type="InterPro" id="IPR015943">
    <property type="entry name" value="WD40/YVTN_repeat-like_dom_sf"/>
</dbReference>
<organism evidence="2 3">
    <name type="scientific">Planococcus halotolerans</name>
    <dbReference type="NCBI Taxonomy" id="2233542"/>
    <lineage>
        <taxon>Bacteria</taxon>
        <taxon>Bacillati</taxon>
        <taxon>Bacillota</taxon>
        <taxon>Bacilli</taxon>
        <taxon>Bacillales</taxon>
        <taxon>Caryophanaceae</taxon>
        <taxon>Planococcus</taxon>
    </lineage>
</organism>
<dbReference type="PANTHER" id="PTHR30344">
    <property type="entry name" value="6-PHOSPHOGLUCONOLACTONASE-RELATED"/>
    <property type="match status" value="1"/>
</dbReference>
<keyword evidence="3" id="KW-1185">Reference proteome</keyword>
<dbReference type="Gene3D" id="2.130.10.10">
    <property type="entry name" value="YVTN repeat-like/Quinoprotein amine dehydrogenase"/>
    <property type="match status" value="1"/>
</dbReference>
<sequence>MAILHVLTGSYATRDEKGIKLWQFDTDAGELKEIAGVSGIERPSFLTIHPSQEMAVSGSEDFNGELVSYNFNLDSEMIKEYSRSSGNGDHPAYVTIDRSGKWLLSVNYSGGNVNVFELKEDGAIGEMADSVQHEGTGPNEERQDAAHPHSIIQVPGKELFAVSDLGTDTIYFYRLDMQSGKLELDHAYDAEPGSGPRHLAFHPELPLFYSLGELDSTMTVFSLERESGIKQIQRVSLLPTAFEGENTAAEVAVSKDGKFLYASNRGHDSIVSFEIDEGGKLHSPEFTSSGGAGPRHFSLVPGGGWLIAANEKSDSLTVLKLEDGRPIELTQEVKTVSPVCVKFIGRTI</sequence>
<gene>
    <name evidence="2" type="ORF">DP120_13635</name>
</gene>
<protein>
    <submittedName>
        <fullName evidence="2">Lactonase family protein</fullName>
    </submittedName>
</protein>
<accession>A0A365KQM2</accession>
<dbReference type="Pfam" id="PF10282">
    <property type="entry name" value="Lactonase"/>
    <property type="match status" value="1"/>
</dbReference>
<dbReference type="InterPro" id="IPR050282">
    <property type="entry name" value="Cycloisomerase_2"/>
</dbReference>
<evidence type="ECO:0000313" key="2">
    <source>
        <dbReference type="EMBL" id="RAZ75414.1"/>
    </source>
</evidence>
<evidence type="ECO:0000256" key="1">
    <source>
        <dbReference type="ARBA" id="ARBA00005564"/>
    </source>
</evidence>